<proteinExistence type="predicted"/>
<dbReference type="RefSeq" id="WP_133253732.1">
    <property type="nucleotide sequence ID" value="NZ_JACHVZ010000028.1"/>
</dbReference>
<accession>A0ABR6FYG2</accession>
<evidence type="ECO:0000313" key="1">
    <source>
        <dbReference type="EMBL" id="MBB2932470.1"/>
    </source>
</evidence>
<protein>
    <submittedName>
        <fullName evidence="1">Uncharacterized protein</fullName>
    </submittedName>
</protein>
<sequence>MAGFFDGLVSKISSMSKDDIKEVAEKRATISDLSISHFDSKKHSAVELAEASEDDKRKFLANTLAFRVAEFYPVDVNKLSQQLEEDKPLALSEKSAITTKMKLK</sequence>
<evidence type="ECO:0000313" key="2">
    <source>
        <dbReference type="Proteomes" id="UP000533533"/>
    </source>
</evidence>
<name>A0ABR6FYG2_9BURK</name>
<organism evidence="1 2">
    <name type="scientific">Paraburkholderia silvatlantica</name>
    <dbReference type="NCBI Taxonomy" id="321895"/>
    <lineage>
        <taxon>Bacteria</taxon>
        <taxon>Pseudomonadati</taxon>
        <taxon>Pseudomonadota</taxon>
        <taxon>Betaproteobacteria</taxon>
        <taxon>Burkholderiales</taxon>
        <taxon>Burkholderiaceae</taxon>
        <taxon>Paraburkholderia</taxon>
    </lineage>
</organism>
<keyword evidence="2" id="KW-1185">Reference proteome</keyword>
<gene>
    <name evidence="1" type="ORF">FHX59_006955</name>
</gene>
<dbReference type="EMBL" id="JACHVZ010000028">
    <property type="protein sequence ID" value="MBB2932470.1"/>
    <property type="molecule type" value="Genomic_DNA"/>
</dbReference>
<comment type="caution">
    <text evidence="1">The sequence shown here is derived from an EMBL/GenBank/DDBJ whole genome shotgun (WGS) entry which is preliminary data.</text>
</comment>
<reference evidence="1 2" key="1">
    <citation type="submission" date="2020-08" db="EMBL/GenBank/DDBJ databases">
        <title>Genomic Encyclopedia of Type Strains, Phase IV (KMG-V): Genome sequencing to study the core and pangenomes of soil and plant-associated prokaryotes.</title>
        <authorList>
            <person name="Whitman W."/>
        </authorList>
    </citation>
    <scope>NUCLEOTIDE SEQUENCE [LARGE SCALE GENOMIC DNA]</scope>
    <source>
        <strain evidence="1 2">SRMrh-85</strain>
    </source>
</reference>
<dbReference type="Proteomes" id="UP000533533">
    <property type="component" value="Unassembled WGS sequence"/>
</dbReference>